<dbReference type="eggNOG" id="COG1446">
    <property type="taxonomic scope" value="Bacteria"/>
</dbReference>
<feature type="binding site" evidence="6">
    <location>
        <begin position="403"/>
        <end position="406"/>
    </location>
    <ligand>
        <name>substrate</name>
    </ligand>
</feature>
<keyword evidence="2 9" id="KW-0378">Hydrolase</keyword>
<dbReference type="InterPro" id="IPR029055">
    <property type="entry name" value="Ntn_hydrolases_N"/>
</dbReference>
<evidence type="ECO:0000313" key="10">
    <source>
        <dbReference type="Proteomes" id="UP000011058"/>
    </source>
</evidence>
<evidence type="ECO:0000256" key="5">
    <source>
        <dbReference type="PIRSR" id="PIRSR600246-1"/>
    </source>
</evidence>
<dbReference type="AlphaFoldDB" id="I0K686"/>
<feature type="active site" description="Nucleophile" evidence="5">
    <location>
        <position position="352"/>
    </location>
</feature>
<evidence type="ECO:0000256" key="7">
    <source>
        <dbReference type="PIRSR" id="PIRSR600246-3"/>
    </source>
</evidence>
<gene>
    <name evidence="9" type="ORF">FAES_1629</name>
</gene>
<sequence length="486" mass="52892">MRRWTPWPCRRLPTRNWRPPERLSNNPGTDCIPSERLRRWLPSCWLCWPAFSPPNSLTHSLVWPFHPYITVPIACTASIKKPNNLMIMNYFGEFISQITGKLIHLIPNRSALGLSVPPSYLSAAAIALLVGHLPAQAQDTPPADYSQKITLVIHGGAGTITRQNMTPEKEKAYKAVLNQALQTGYAILKRGGTSLDAIEATIRVMEDSPLFNAGKGAVFTHEGKNELDASIMDGSNLKAGAIAGVTVIRNPISTARRVMEHSEHVMMMGRGAEAFAKAQGMELVDPKYFYTEARWNGLQKALAEEKVQLDHSEPAPKPDKTQAPAKTPKARPIKTSWAPDPTIFDEGKKYGTVGCVALDRFGNLAAGTSTGGMTNKRYGRVGDAPIIGAGTYANNATCAVSATGHGEYFIRSVVGYDISALMEYKGLSVTDAANEVVMRKLVQRGGEGGVIALDRNGNVAMPFNSEGMYRGYIKADGSSEVLIYKD</sequence>
<dbReference type="STRING" id="1166018.FAES_1629"/>
<proteinExistence type="predicted"/>
<dbReference type="SUPFAM" id="SSF56235">
    <property type="entry name" value="N-terminal nucleophile aminohydrolases (Ntn hydrolases)"/>
    <property type="match status" value="1"/>
</dbReference>
<evidence type="ECO:0000256" key="8">
    <source>
        <dbReference type="SAM" id="MobiDB-lite"/>
    </source>
</evidence>
<protein>
    <recommendedName>
        <fullName evidence="4">Isoaspartyl peptidase</fullName>
    </recommendedName>
</protein>
<evidence type="ECO:0000256" key="1">
    <source>
        <dbReference type="ARBA" id="ARBA00022670"/>
    </source>
</evidence>
<evidence type="ECO:0000256" key="2">
    <source>
        <dbReference type="ARBA" id="ARBA00022801"/>
    </source>
</evidence>
<keyword evidence="10" id="KW-1185">Reference proteome</keyword>
<dbReference type="GO" id="GO:0008233">
    <property type="term" value="F:peptidase activity"/>
    <property type="evidence" value="ECO:0007669"/>
    <property type="project" value="UniProtKB-KW"/>
</dbReference>
<keyword evidence="3" id="KW-0068">Autocatalytic cleavage</keyword>
<organism evidence="9 10">
    <name type="scientific">Fibrella aestuarina BUZ 2</name>
    <dbReference type="NCBI Taxonomy" id="1166018"/>
    <lineage>
        <taxon>Bacteria</taxon>
        <taxon>Pseudomonadati</taxon>
        <taxon>Bacteroidota</taxon>
        <taxon>Cytophagia</taxon>
        <taxon>Cytophagales</taxon>
        <taxon>Spirosomataceae</taxon>
        <taxon>Fibrella</taxon>
    </lineage>
</organism>
<feature type="binding site" evidence="6">
    <location>
        <begin position="380"/>
        <end position="383"/>
    </location>
    <ligand>
        <name>substrate</name>
    </ligand>
</feature>
<evidence type="ECO:0000256" key="3">
    <source>
        <dbReference type="ARBA" id="ARBA00022813"/>
    </source>
</evidence>
<dbReference type="HOGENOM" id="CLU_021603_1_0_10"/>
<evidence type="ECO:0000256" key="4">
    <source>
        <dbReference type="ARBA" id="ARBA00069124"/>
    </source>
</evidence>
<dbReference type="Pfam" id="PF01112">
    <property type="entry name" value="Asparaginase_2"/>
    <property type="match status" value="1"/>
</dbReference>
<evidence type="ECO:0000256" key="6">
    <source>
        <dbReference type="PIRSR" id="PIRSR600246-2"/>
    </source>
</evidence>
<dbReference type="InterPro" id="IPR000246">
    <property type="entry name" value="Peptidase_T2"/>
</dbReference>
<dbReference type="Proteomes" id="UP000011058">
    <property type="component" value="Chromosome"/>
</dbReference>
<dbReference type="FunFam" id="3.60.20.30:FF:000001">
    <property type="entry name" value="Isoaspartyl peptidase/L-asparaginase"/>
    <property type="match status" value="1"/>
</dbReference>
<keyword evidence="1" id="KW-0645">Protease</keyword>
<name>I0K686_9BACT</name>
<dbReference type="PANTHER" id="PTHR10188">
    <property type="entry name" value="L-ASPARAGINASE"/>
    <property type="match status" value="1"/>
</dbReference>
<dbReference type="GO" id="GO:0006508">
    <property type="term" value="P:proteolysis"/>
    <property type="evidence" value="ECO:0007669"/>
    <property type="project" value="UniProtKB-KW"/>
</dbReference>
<dbReference type="GO" id="GO:0016811">
    <property type="term" value="F:hydrolase activity, acting on carbon-nitrogen (but not peptide) bonds, in linear amides"/>
    <property type="evidence" value="ECO:0007669"/>
    <property type="project" value="UniProtKB-ARBA"/>
</dbReference>
<dbReference type="PATRIC" id="fig|1166018.3.peg.3365"/>
<dbReference type="KEGG" id="fae:FAES_1629"/>
<feature type="site" description="Cleavage; by autolysis" evidence="7">
    <location>
        <begin position="351"/>
        <end position="352"/>
    </location>
</feature>
<dbReference type="PANTHER" id="PTHR10188:SF6">
    <property type="entry name" value="N(4)-(BETA-N-ACETYLGLUCOSAMINYL)-L-ASPARAGINASE"/>
    <property type="match status" value="1"/>
</dbReference>
<dbReference type="CDD" id="cd04701">
    <property type="entry name" value="Asparaginase_2"/>
    <property type="match status" value="1"/>
</dbReference>
<feature type="compositionally biased region" description="Basic and acidic residues" evidence="8">
    <location>
        <begin position="306"/>
        <end position="320"/>
    </location>
</feature>
<feature type="region of interest" description="Disordered" evidence="8">
    <location>
        <begin position="306"/>
        <end position="338"/>
    </location>
</feature>
<dbReference type="EMBL" id="HE796683">
    <property type="protein sequence ID" value="CCG99639.1"/>
    <property type="molecule type" value="Genomic_DNA"/>
</dbReference>
<evidence type="ECO:0000313" key="9">
    <source>
        <dbReference type="EMBL" id="CCG99639.1"/>
    </source>
</evidence>
<dbReference type="Gene3D" id="3.60.20.30">
    <property type="entry name" value="(Glycosyl)asparaginase"/>
    <property type="match status" value="1"/>
</dbReference>
<accession>I0K686</accession>
<reference evidence="9 10" key="1">
    <citation type="journal article" date="2012" name="J. Bacteriol.">
        <title>Genome Sequence of Fibrella aestuarina BUZ 2T, a Filamentous Marine Bacterium.</title>
        <authorList>
            <person name="Filippini M."/>
            <person name="Qi W."/>
            <person name="Blom J."/>
            <person name="Goesmann A."/>
            <person name="Smits T.H."/>
            <person name="Bagheri H.C."/>
        </authorList>
    </citation>
    <scope>NUCLEOTIDE SEQUENCE [LARGE SCALE GENOMIC DNA]</scope>
    <source>
        <strain evidence="10">BUZ 2T</strain>
    </source>
</reference>